<keyword evidence="2" id="KW-1185">Reference proteome</keyword>
<sequence length="139" mass="15660">MSFQPCFEPTEKTSPAVSASISATRVPVRDFVKKNREELIASMQVGLCKCPHSVVSLEQDLETMNFTLLAKLAEVAGVLRFFVPKATERAGHVIQFSQDKSEMRFRVEFVKAFRNFCIEVGLLSNLQKNIEKCTSKTQL</sequence>
<accession>A0A5J4YMF5</accession>
<name>A0A5J4YMF5_PORPP</name>
<gene>
    <name evidence="1" type="ORF">FVE85_3558</name>
</gene>
<evidence type="ECO:0000313" key="2">
    <source>
        <dbReference type="Proteomes" id="UP000324585"/>
    </source>
</evidence>
<reference evidence="2" key="1">
    <citation type="journal article" date="2019" name="Nat. Commun.">
        <title>Expansion of phycobilisome linker gene families in mesophilic red algae.</title>
        <authorList>
            <person name="Lee J."/>
            <person name="Kim D."/>
            <person name="Bhattacharya D."/>
            <person name="Yoon H.S."/>
        </authorList>
    </citation>
    <scope>NUCLEOTIDE SEQUENCE [LARGE SCALE GENOMIC DNA]</scope>
    <source>
        <strain evidence="2">CCMP 1328</strain>
    </source>
</reference>
<dbReference type="EMBL" id="VRMN01000010">
    <property type="protein sequence ID" value="KAA8492120.1"/>
    <property type="molecule type" value="Genomic_DNA"/>
</dbReference>
<protein>
    <submittedName>
        <fullName evidence="1">Uncharacterized protein</fullName>
    </submittedName>
</protein>
<evidence type="ECO:0000313" key="1">
    <source>
        <dbReference type="EMBL" id="KAA8492120.1"/>
    </source>
</evidence>
<dbReference type="AlphaFoldDB" id="A0A5J4YMF5"/>
<organism evidence="1 2">
    <name type="scientific">Porphyridium purpureum</name>
    <name type="common">Red alga</name>
    <name type="synonym">Porphyridium cruentum</name>
    <dbReference type="NCBI Taxonomy" id="35688"/>
    <lineage>
        <taxon>Eukaryota</taxon>
        <taxon>Rhodophyta</taxon>
        <taxon>Bangiophyceae</taxon>
        <taxon>Porphyridiales</taxon>
        <taxon>Porphyridiaceae</taxon>
        <taxon>Porphyridium</taxon>
    </lineage>
</organism>
<dbReference type="Proteomes" id="UP000324585">
    <property type="component" value="Unassembled WGS sequence"/>
</dbReference>
<comment type="caution">
    <text evidence="1">The sequence shown here is derived from an EMBL/GenBank/DDBJ whole genome shotgun (WGS) entry which is preliminary data.</text>
</comment>
<proteinExistence type="predicted"/>